<comment type="caution">
    <text evidence="1">The sequence shown here is derived from an EMBL/GenBank/DDBJ whole genome shotgun (WGS) entry which is preliminary data.</text>
</comment>
<keyword evidence="2" id="KW-1185">Reference proteome</keyword>
<dbReference type="AlphaFoldDB" id="A0AAV1WX85"/>
<proteinExistence type="predicted"/>
<accession>A0AAV1WX85</accession>
<evidence type="ECO:0000313" key="2">
    <source>
        <dbReference type="Proteomes" id="UP001497480"/>
    </source>
</evidence>
<sequence>MGSTDEYEHTWPIIIDKYNIRNNKDVQTCRFANKLHTSGGLRIFCALMVSSMPPSTCRVVLSFGEKRVCEEKTME</sequence>
<dbReference type="Proteomes" id="UP001497480">
    <property type="component" value="Unassembled WGS sequence"/>
</dbReference>
<name>A0AAV1WX85_LUPLU</name>
<dbReference type="EMBL" id="CAXHTB010000010">
    <property type="protein sequence ID" value="CAL0313762.1"/>
    <property type="molecule type" value="Genomic_DNA"/>
</dbReference>
<evidence type="ECO:0000313" key="1">
    <source>
        <dbReference type="EMBL" id="CAL0313762.1"/>
    </source>
</evidence>
<organism evidence="1 2">
    <name type="scientific">Lupinus luteus</name>
    <name type="common">European yellow lupine</name>
    <dbReference type="NCBI Taxonomy" id="3873"/>
    <lineage>
        <taxon>Eukaryota</taxon>
        <taxon>Viridiplantae</taxon>
        <taxon>Streptophyta</taxon>
        <taxon>Embryophyta</taxon>
        <taxon>Tracheophyta</taxon>
        <taxon>Spermatophyta</taxon>
        <taxon>Magnoliopsida</taxon>
        <taxon>eudicotyledons</taxon>
        <taxon>Gunneridae</taxon>
        <taxon>Pentapetalae</taxon>
        <taxon>rosids</taxon>
        <taxon>fabids</taxon>
        <taxon>Fabales</taxon>
        <taxon>Fabaceae</taxon>
        <taxon>Papilionoideae</taxon>
        <taxon>50 kb inversion clade</taxon>
        <taxon>genistoids sensu lato</taxon>
        <taxon>core genistoids</taxon>
        <taxon>Genisteae</taxon>
        <taxon>Lupinus</taxon>
    </lineage>
</organism>
<gene>
    <name evidence="1" type="ORF">LLUT_LOCUS14822</name>
</gene>
<reference evidence="1 2" key="1">
    <citation type="submission" date="2024-03" db="EMBL/GenBank/DDBJ databases">
        <authorList>
            <person name="Martinez-Hernandez J."/>
        </authorList>
    </citation>
    <scope>NUCLEOTIDE SEQUENCE [LARGE SCALE GENOMIC DNA]</scope>
</reference>
<protein>
    <submittedName>
        <fullName evidence="1">Uncharacterized protein</fullName>
    </submittedName>
</protein>